<evidence type="ECO:0000313" key="4">
    <source>
        <dbReference type="EMBL" id="ROP27432.1"/>
    </source>
</evidence>
<dbReference type="OrthoDB" id="3763366at2"/>
<organism evidence="4 5">
    <name type="scientific">Couchioplanes caeruleus</name>
    <dbReference type="NCBI Taxonomy" id="56438"/>
    <lineage>
        <taxon>Bacteria</taxon>
        <taxon>Bacillati</taxon>
        <taxon>Actinomycetota</taxon>
        <taxon>Actinomycetes</taxon>
        <taxon>Micromonosporales</taxon>
        <taxon>Micromonosporaceae</taxon>
        <taxon>Couchioplanes</taxon>
    </lineage>
</organism>
<feature type="transmembrane region" description="Helical" evidence="1">
    <location>
        <begin position="85"/>
        <end position="104"/>
    </location>
</feature>
<feature type="region of interest" description="Disordered" evidence="2">
    <location>
        <begin position="251"/>
        <end position="310"/>
    </location>
</feature>
<gene>
    <name evidence="4" type="ORF">EDD30_0103</name>
</gene>
<dbReference type="AlphaFoldDB" id="A0A3N1GB07"/>
<keyword evidence="1" id="KW-0472">Membrane</keyword>
<dbReference type="EMBL" id="RJKL01000001">
    <property type="protein sequence ID" value="ROP27432.1"/>
    <property type="molecule type" value="Genomic_DNA"/>
</dbReference>
<keyword evidence="1" id="KW-0812">Transmembrane</keyword>
<dbReference type="PROSITE" id="PS50924">
    <property type="entry name" value="MHYT"/>
    <property type="match status" value="1"/>
</dbReference>
<evidence type="ECO:0000313" key="5">
    <source>
        <dbReference type="Proteomes" id="UP000271683"/>
    </source>
</evidence>
<dbReference type="InterPro" id="IPR005330">
    <property type="entry name" value="MHYT_dom"/>
</dbReference>
<proteinExistence type="predicted"/>
<accession>A0A3N1GB07</accession>
<dbReference type="PANTHER" id="PTHR35152:SF1">
    <property type="entry name" value="DOMAIN SIGNALLING PROTEIN, PUTATIVE (AFU_ORTHOLOGUE AFUA_5G11310)-RELATED"/>
    <property type="match status" value="1"/>
</dbReference>
<sequence length="310" mass="31722">MEIHHFEQGWVTPVASYLLSVLGSLLGLMCASRLRAARTRGGRAWWLSLSAVALGGTGIWTMHFVAMLGFGVVGTPIRYDPGMTASSAALAIVAVGAGMLVVFGGERARTLRLLGGGLLAGLGVAGMHYVGMEGVHLNGEILYDATKVTASVIIAVVAATAALWLTATVRRPAAIAAAALVMGVAVNGMHFTGMSAMSVRAGAPDGSPSGVTATSLLIPIGLAAVFAILGLVSALMAVPTDEDREAAIYPASRPRRGASAPAPEPHPVFGGTPGSAPAPGAPRGEGRIPQPRRSSLGDASWTYRDRTPRQ</sequence>
<feature type="transmembrane region" description="Helical" evidence="1">
    <location>
        <begin position="111"/>
        <end position="130"/>
    </location>
</feature>
<comment type="caution">
    <text evidence="4">The sequence shown here is derived from an EMBL/GenBank/DDBJ whole genome shotgun (WGS) entry which is preliminary data.</text>
</comment>
<dbReference type="Pfam" id="PF03707">
    <property type="entry name" value="MHYT"/>
    <property type="match status" value="3"/>
</dbReference>
<feature type="transmembrane region" description="Helical" evidence="1">
    <location>
        <begin position="150"/>
        <end position="167"/>
    </location>
</feature>
<evidence type="ECO:0000256" key="2">
    <source>
        <dbReference type="SAM" id="MobiDB-lite"/>
    </source>
</evidence>
<dbReference type="PANTHER" id="PTHR35152">
    <property type="entry name" value="DOMAIN SIGNALLING PROTEIN, PUTATIVE (AFU_ORTHOLOGUE AFUA_5G11310)-RELATED"/>
    <property type="match status" value="1"/>
</dbReference>
<evidence type="ECO:0000259" key="3">
    <source>
        <dbReference type="PROSITE" id="PS50924"/>
    </source>
</evidence>
<feature type="transmembrane region" description="Helical" evidence="1">
    <location>
        <begin position="44"/>
        <end position="73"/>
    </location>
</feature>
<feature type="transmembrane region" description="Helical" evidence="1">
    <location>
        <begin position="216"/>
        <end position="238"/>
    </location>
</feature>
<name>A0A3N1GB07_9ACTN</name>
<dbReference type="Proteomes" id="UP000271683">
    <property type="component" value="Unassembled WGS sequence"/>
</dbReference>
<protein>
    <submittedName>
        <fullName evidence="4">NO-binding membrane sensor protein with MHYT domain</fullName>
    </submittedName>
</protein>
<feature type="domain" description="MHYT" evidence="3">
    <location>
        <begin position="8"/>
        <end position="200"/>
    </location>
</feature>
<feature type="transmembrane region" description="Helical" evidence="1">
    <location>
        <begin position="174"/>
        <end position="196"/>
    </location>
</feature>
<evidence type="ECO:0000256" key="1">
    <source>
        <dbReference type="PROSITE-ProRule" id="PRU00244"/>
    </source>
</evidence>
<feature type="transmembrane region" description="Helical" evidence="1">
    <location>
        <begin position="14"/>
        <end position="32"/>
    </location>
</feature>
<keyword evidence="1" id="KW-1133">Transmembrane helix</keyword>
<dbReference type="RefSeq" id="WP_123677991.1">
    <property type="nucleotide sequence ID" value="NZ_RJKL01000001.1"/>
</dbReference>
<dbReference type="GO" id="GO:0016020">
    <property type="term" value="C:membrane"/>
    <property type="evidence" value="ECO:0007669"/>
    <property type="project" value="UniProtKB-UniRule"/>
</dbReference>
<reference evidence="4 5" key="1">
    <citation type="submission" date="2018-11" db="EMBL/GenBank/DDBJ databases">
        <title>Sequencing the genomes of 1000 actinobacteria strains.</title>
        <authorList>
            <person name="Klenk H.-P."/>
        </authorList>
    </citation>
    <scope>NUCLEOTIDE SEQUENCE [LARGE SCALE GENOMIC DNA]</scope>
    <source>
        <strain evidence="4 5">DSM 43634</strain>
    </source>
</reference>